<keyword evidence="1" id="KW-1133">Transmembrane helix</keyword>
<dbReference type="EMBL" id="PDLM01000015">
    <property type="protein sequence ID" value="RDW60807.1"/>
    <property type="molecule type" value="Genomic_DNA"/>
</dbReference>
<dbReference type="PANTHER" id="PTHR39470:SF1">
    <property type="entry name" value="CHORISMATE SYNTHASE PROTEIN"/>
    <property type="match status" value="1"/>
</dbReference>
<feature type="transmembrane region" description="Helical" evidence="1">
    <location>
        <begin position="224"/>
        <end position="243"/>
    </location>
</feature>
<gene>
    <name evidence="2" type="ORF">BP6252_12190</name>
</gene>
<accession>A0A3D8QGE1</accession>
<dbReference type="AlphaFoldDB" id="A0A3D8QGE1"/>
<evidence type="ECO:0008006" key="4">
    <source>
        <dbReference type="Google" id="ProtNLM"/>
    </source>
</evidence>
<dbReference type="STRING" id="1849047.A0A3D8QGE1"/>
<organism evidence="2 3">
    <name type="scientific">Coleophoma cylindrospora</name>
    <dbReference type="NCBI Taxonomy" id="1849047"/>
    <lineage>
        <taxon>Eukaryota</taxon>
        <taxon>Fungi</taxon>
        <taxon>Dikarya</taxon>
        <taxon>Ascomycota</taxon>
        <taxon>Pezizomycotina</taxon>
        <taxon>Leotiomycetes</taxon>
        <taxon>Helotiales</taxon>
        <taxon>Dermateaceae</taxon>
        <taxon>Coleophoma</taxon>
    </lineage>
</organism>
<sequence length="356" mass="39478">MSISWGTIKQIAILVGPMLLPKAIGYYRSVRAAPSIHGIPIRPVPANVARALAILFITAAGFLFKTLPFFSPENIFSLTQSRLQIPTDVLFTRLSGLRTAGLTATDDILRSKINSLESRLLYLQFGPDVITDCQFCNAEDPKSYLYYALPAILGPHLYNLCILALVTSGLFTGKEGAVWRTTATLAGSAIALLEVYLVSSYHYQGNARATRLEDLDAFYWKMRIYRNLMIATVDGVIGWVLYLSSTNRAFVNPPSTAERVETATKIVEMMRSKLNAMGIVRNTVNRDTDLRTRSQNYWVQESMIMGALMEDREVIEGVKNALENRINMQMIATDAGTYAENILGPIEADLGMNGQT</sequence>
<feature type="transmembrane region" description="Helical" evidence="1">
    <location>
        <begin position="183"/>
        <end position="204"/>
    </location>
</feature>
<reference evidence="2 3" key="1">
    <citation type="journal article" date="2018" name="IMA Fungus">
        <title>IMA Genome-F 9: Draft genome sequence of Annulohypoxylon stygium, Aspergillus mulundensis, Berkeleyomyces basicola (syn. Thielaviopsis basicola), Ceratocystis smalleyi, two Cercospora beticola strains, Coleophoma cylindrospora, Fusarium fracticaudum, Phialophora cf. hyalina, and Morchella septimelata.</title>
        <authorList>
            <person name="Wingfield B.D."/>
            <person name="Bills G.F."/>
            <person name="Dong Y."/>
            <person name="Huang W."/>
            <person name="Nel W.J."/>
            <person name="Swalarsk-Parry B.S."/>
            <person name="Vaghefi N."/>
            <person name="Wilken P.M."/>
            <person name="An Z."/>
            <person name="de Beer Z.W."/>
            <person name="De Vos L."/>
            <person name="Chen L."/>
            <person name="Duong T.A."/>
            <person name="Gao Y."/>
            <person name="Hammerbacher A."/>
            <person name="Kikkert J.R."/>
            <person name="Li Y."/>
            <person name="Li H."/>
            <person name="Li K."/>
            <person name="Li Q."/>
            <person name="Liu X."/>
            <person name="Ma X."/>
            <person name="Naidoo K."/>
            <person name="Pethybridge S.J."/>
            <person name="Sun J."/>
            <person name="Steenkamp E.T."/>
            <person name="van der Nest M.A."/>
            <person name="van Wyk S."/>
            <person name="Wingfield M.J."/>
            <person name="Xiong C."/>
            <person name="Yue Q."/>
            <person name="Zhang X."/>
        </authorList>
    </citation>
    <scope>NUCLEOTIDE SEQUENCE [LARGE SCALE GENOMIC DNA]</scope>
    <source>
        <strain evidence="2 3">BP6252</strain>
    </source>
</reference>
<keyword evidence="1" id="KW-0472">Membrane</keyword>
<proteinExistence type="predicted"/>
<protein>
    <recommendedName>
        <fullName evidence="4">Chorismate synthase protein</fullName>
    </recommendedName>
</protein>
<evidence type="ECO:0000313" key="3">
    <source>
        <dbReference type="Proteomes" id="UP000256645"/>
    </source>
</evidence>
<dbReference type="Proteomes" id="UP000256645">
    <property type="component" value="Unassembled WGS sequence"/>
</dbReference>
<keyword evidence="1" id="KW-0812">Transmembrane</keyword>
<dbReference type="PANTHER" id="PTHR39470">
    <property type="entry name" value="CHROMOSOME 10, WHOLE GENOME SHOTGUN SEQUENCE"/>
    <property type="match status" value="1"/>
</dbReference>
<comment type="caution">
    <text evidence="2">The sequence shown here is derived from an EMBL/GenBank/DDBJ whole genome shotgun (WGS) entry which is preliminary data.</text>
</comment>
<evidence type="ECO:0000256" key="1">
    <source>
        <dbReference type="SAM" id="Phobius"/>
    </source>
</evidence>
<feature type="transmembrane region" description="Helical" evidence="1">
    <location>
        <begin position="144"/>
        <end position="171"/>
    </location>
</feature>
<evidence type="ECO:0000313" key="2">
    <source>
        <dbReference type="EMBL" id="RDW60807.1"/>
    </source>
</evidence>
<dbReference type="OrthoDB" id="4218123at2759"/>
<keyword evidence="3" id="KW-1185">Reference proteome</keyword>
<name>A0A3D8QGE1_9HELO</name>